<feature type="region of interest" description="Disordered" evidence="1">
    <location>
        <begin position="74"/>
        <end position="98"/>
    </location>
</feature>
<evidence type="ECO:0000313" key="2">
    <source>
        <dbReference type="EMBL" id="GFF40646.1"/>
    </source>
</evidence>
<comment type="caution">
    <text evidence="2">The sequence shown here is derived from an EMBL/GenBank/DDBJ whole genome shotgun (WGS) entry which is preliminary data.</text>
</comment>
<gene>
    <name evidence="2" type="ORF">IFM46972_06278</name>
</gene>
<feature type="compositionally biased region" description="Polar residues" evidence="1">
    <location>
        <begin position="28"/>
        <end position="41"/>
    </location>
</feature>
<evidence type="ECO:0000313" key="3">
    <source>
        <dbReference type="Proteomes" id="UP000465221"/>
    </source>
</evidence>
<accession>A0A8H3NVY7</accession>
<feature type="region of interest" description="Disordered" evidence="1">
    <location>
        <begin position="1"/>
        <end position="45"/>
    </location>
</feature>
<dbReference type="EMBL" id="BLKC01000042">
    <property type="protein sequence ID" value="GFF40646.1"/>
    <property type="molecule type" value="Genomic_DNA"/>
</dbReference>
<dbReference type="Proteomes" id="UP000465221">
    <property type="component" value="Unassembled WGS sequence"/>
</dbReference>
<dbReference type="AlphaFoldDB" id="A0A8H3NVY7"/>
<reference evidence="2 3" key="1">
    <citation type="submission" date="2020-01" db="EMBL/GenBank/DDBJ databases">
        <title>Draft genome sequence of Aspergillus udagawae IFM 46972.</title>
        <authorList>
            <person name="Takahashi H."/>
            <person name="Yaguchi T."/>
        </authorList>
    </citation>
    <scope>NUCLEOTIDE SEQUENCE [LARGE SCALE GENOMIC DNA]</scope>
    <source>
        <strain evidence="2 3">IFM 46972</strain>
    </source>
</reference>
<evidence type="ECO:0000256" key="1">
    <source>
        <dbReference type="SAM" id="MobiDB-lite"/>
    </source>
</evidence>
<sequence length="158" mass="17630">MAPLDTQAEAEPEHLQHWSEPASERNATETSFPFSASTSGEMSDGVLNRPQIKVKSDSHILSCTEDGLIYDDGTYPRADLSMPPGLQETSETQHKNTLARSTRRWRVIGALTRRARSRAPMYPLDDEPRSGYTRFVALQVLADLVGNPFPVYSEIPHC</sequence>
<proteinExistence type="predicted"/>
<feature type="compositionally biased region" description="Basic and acidic residues" evidence="1">
    <location>
        <begin position="11"/>
        <end position="27"/>
    </location>
</feature>
<protein>
    <submittedName>
        <fullName evidence="2">Uncharacterized protein</fullName>
    </submittedName>
</protein>
<feature type="compositionally biased region" description="Polar residues" evidence="1">
    <location>
        <begin position="87"/>
        <end position="98"/>
    </location>
</feature>
<organism evidence="2 3">
    <name type="scientific">Aspergillus udagawae</name>
    <dbReference type="NCBI Taxonomy" id="91492"/>
    <lineage>
        <taxon>Eukaryota</taxon>
        <taxon>Fungi</taxon>
        <taxon>Dikarya</taxon>
        <taxon>Ascomycota</taxon>
        <taxon>Pezizomycotina</taxon>
        <taxon>Eurotiomycetes</taxon>
        <taxon>Eurotiomycetidae</taxon>
        <taxon>Eurotiales</taxon>
        <taxon>Aspergillaceae</taxon>
        <taxon>Aspergillus</taxon>
        <taxon>Aspergillus subgen. Fumigati</taxon>
    </lineage>
</organism>
<name>A0A8H3NVY7_9EURO</name>